<dbReference type="Proteomes" id="UP000283341">
    <property type="component" value="Unassembled WGS sequence"/>
</dbReference>
<evidence type="ECO:0000313" key="7">
    <source>
        <dbReference type="Proteomes" id="UP000325055"/>
    </source>
</evidence>
<protein>
    <submittedName>
        <fullName evidence="1">Uncharacterized protein</fullName>
    </submittedName>
</protein>
<reference evidence="1 5" key="1">
    <citation type="journal article" date="2015" name="Science">
        <title>Genetic determinants of in vivo fitness and diet responsiveness in multiple human gut Bacteroides.</title>
        <authorList>
            <person name="Wu M."/>
            <person name="McNulty N.P."/>
            <person name="Rodionov D.A."/>
            <person name="Khoroshkin M.S."/>
            <person name="Griffin N.W."/>
            <person name="Cheng J."/>
            <person name="Latreille P."/>
            <person name="Kerstetter R.A."/>
            <person name="Terrapon N."/>
            <person name="Henrissat B."/>
            <person name="Osterman A.L."/>
            <person name="Gordon J.I."/>
        </authorList>
    </citation>
    <scope>NUCLEOTIDE SEQUENCE [LARGE SCALE GENOMIC DNA]</scope>
    <source>
        <strain evidence="1 5">WH2</strain>
    </source>
</reference>
<name>A0A0P0FZ66_9BACE</name>
<sequence length="159" mass="18367">MKYIICILISFTFSTLCLSQNELKVDVSYLKEKQFLLIKVKNESSSKSFGLFNGRIGTNEFDGSIIYIRESPQSPFSDDAMFLMWEYDEKADTLKKYRSMSWMNPNEEKCFGITLKNKEKWLNAKSIVVTTKLSIRIIKEGDASVVGKIKCFETLVNIR</sequence>
<dbReference type="RefSeq" id="WP_007210536.1">
    <property type="nucleotide sequence ID" value="NZ_CAXSKE010000006.1"/>
</dbReference>
<dbReference type="EMBL" id="CP012801">
    <property type="protein sequence ID" value="ALJ59314.1"/>
    <property type="molecule type" value="Genomic_DNA"/>
</dbReference>
<reference evidence="4 6" key="2">
    <citation type="submission" date="2018-08" db="EMBL/GenBank/DDBJ databases">
        <title>A genome reference for cultivated species of the human gut microbiota.</title>
        <authorList>
            <person name="Zou Y."/>
            <person name="Xue W."/>
            <person name="Luo G."/>
        </authorList>
    </citation>
    <scope>NUCLEOTIDE SEQUENCE [LARGE SCALE GENOMIC DNA]</scope>
    <source>
        <strain evidence="4 6">AF22-3AC</strain>
    </source>
</reference>
<evidence type="ECO:0000313" key="3">
    <source>
        <dbReference type="EMBL" id="MDE8692973.1"/>
    </source>
</evidence>
<dbReference type="Proteomes" id="UP001221924">
    <property type="component" value="Unassembled WGS sequence"/>
</dbReference>
<evidence type="ECO:0000313" key="1">
    <source>
        <dbReference type="EMBL" id="ALJ59314.1"/>
    </source>
</evidence>
<dbReference type="AlphaFoldDB" id="A0A0P0FZ66"/>
<evidence type="ECO:0000313" key="5">
    <source>
        <dbReference type="Proteomes" id="UP000061809"/>
    </source>
</evidence>
<evidence type="ECO:0000313" key="6">
    <source>
        <dbReference type="Proteomes" id="UP000283341"/>
    </source>
</evidence>
<dbReference type="KEGG" id="bcel:BcellWH2_02071"/>
<dbReference type="PATRIC" id="fig|246787.4.peg.2132"/>
<evidence type="ECO:0000313" key="4">
    <source>
        <dbReference type="EMBL" id="RGS32505.1"/>
    </source>
</evidence>
<dbReference type="EMBL" id="QRVJ01000035">
    <property type="protein sequence ID" value="RGS32505.1"/>
    <property type="molecule type" value="Genomic_DNA"/>
</dbReference>
<organism evidence="1 5">
    <name type="scientific">Bacteroides cellulosilyticus</name>
    <dbReference type="NCBI Taxonomy" id="246787"/>
    <lineage>
        <taxon>Bacteria</taxon>
        <taxon>Pseudomonadati</taxon>
        <taxon>Bacteroidota</taxon>
        <taxon>Bacteroidia</taxon>
        <taxon>Bacteroidales</taxon>
        <taxon>Bacteroidaceae</taxon>
        <taxon>Bacteroides</taxon>
    </lineage>
</organism>
<evidence type="ECO:0000313" key="2">
    <source>
        <dbReference type="EMBL" id="KAA5401413.1"/>
    </source>
</evidence>
<dbReference type="Proteomes" id="UP000061809">
    <property type="component" value="Chromosome"/>
</dbReference>
<dbReference type="Proteomes" id="UP000325055">
    <property type="component" value="Unassembled WGS sequence"/>
</dbReference>
<reference evidence="3" key="4">
    <citation type="submission" date="2023-03" db="EMBL/GenBank/DDBJ databases">
        <title>DFI Biobank Strains.</title>
        <authorList>
            <person name="Mostad J."/>
            <person name="Paddock L."/>
            <person name="Medina S."/>
            <person name="Waligurski E."/>
            <person name="Barat B."/>
            <person name="Smith R."/>
            <person name="Burgo V."/>
            <person name="Metcalfe C."/>
            <person name="Woodson C."/>
            <person name="Sundararajan A."/>
            <person name="Ramaswamy R."/>
            <person name="Lin H."/>
            <person name="Pamer E.G."/>
        </authorList>
    </citation>
    <scope>NUCLEOTIDE SEQUENCE</scope>
    <source>
        <strain evidence="3">DFI.9.5</strain>
    </source>
</reference>
<reference evidence="2 7" key="3">
    <citation type="journal article" date="2019" name="Nat. Med.">
        <title>A library of human gut bacterial isolates paired with longitudinal multiomics data enables mechanistic microbiome research.</title>
        <authorList>
            <person name="Poyet M."/>
            <person name="Groussin M."/>
            <person name="Gibbons S.M."/>
            <person name="Avila-Pacheco J."/>
            <person name="Jiang X."/>
            <person name="Kearney S.M."/>
            <person name="Perrotta A.R."/>
            <person name="Berdy B."/>
            <person name="Zhao S."/>
            <person name="Lieberman T.D."/>
            <person name="Swanson P.K."/>
            <person name="Smith M."/>
            <person name="Roesemann S."/>
            <person name="Alexander J.E."/>
            <person name="Rich S.A."/>
            <person name="Livny J."/>
            <person name="Vlamakis H."/>
            <person name="Clish C."/>
            <person name="Bullock K."/>
            <person name="Deik A."/>
            <person name="Scott J."/>
            <person name="Pierce K.A."/>
            <person name="Xavier R.J."/>
            <person name="Alm E.J."/>
        </authorList>
    </citation>
    <scope>NUCLEOTIDE SEQUENCE [LARGE SCALE GENOMIC DNA]</scope>
    <source>
        <strain evidence="2 7">BIOML-A7</strain>
    </source>
</reference>
<proteinExistence type="predicted"/>
<accession>A0A0P0FZ66</accession>
<dbReference type="EMBL" id="JARFID010000002">
    <property type="protein sequence ID" value="MDE8692973.1"/>
    <property type="molecule type" value="Genomic_DNA"/>
</dbReference>
<dbReference type="EMBL" id="VVYW01000068">
    <property type="protein sequence ID" value="KAA5401413.1"/>
    <property type="molecule type" value="Genomic_DNA"/>
</dbReference>
<gene>
    <name evidence="1" type="ORF">BcellWH2_02071</name>
    <name evidence="4" type="ORF">DWX97_23520</name>
    <name evidence="2" type="ORF">F2Y86_27830</name>
    <name evidence="3" type="ORF">PZH42_02535</name>
</gene>